<keyword evidence="2" id="KW-1185">Reference proteome</keyword>
<proteinExistence type="predicted"/>
<evidence type="ECO:0000313" key="2">
    <source>
        <dbReference type="Proteomes" id="UP000791440"/>
    </source>
</evidence>
<name>A0A921YLV6_MANSE</name>
<evidence type="ECO:0000313" key="1">
    <source>
        <dbReference type="EMBL" id="KAG6441840.1"/>
    </source>
</evidence>
<gene>
    <name evidence="1" type="ORF">O3G_MSEX002030</name>
</gene>
<dbReference type="EMBL" id="JH668289">
    <property type="protein sequence ID" value="KAG6441840.1"/>
    <property type="molecule type" value="Genomic_DNA"/>
</dbReference>
<comment type="caution">
    <text evidence="1">The sequence shown here is derived from an EMBL/GenBank/DDBJ whole genome shotgun (WGS) entry which is preliminary data.</text>
</comment>
<dbReference type="Proteomes" id="UP000791440">
    <property type="component" value="Unassembled WGS sequence"/>
</dbReference>
<organism evidence="1 2">
    <name type="scientific">Manduca sexta</name>
    <name type="common">Tobacco hawkmoth</name>
    <name type="synonym">Tobacco hornworm</name>
    <dbReference type="NCBI Taxonomy" id="7130"/>
    <lineage>
        <taxon>Eukaryota</taxon>
        <taxon>Metazoa</taxon>
        <taxon>Ecdysozoa</taxon>
        <taxon>Arthropoda</taxon>
        <taxon>Hexapoda</taxon>
        <taxon>Insecta</taxon>
        <taxon>Pterygota</taxon>
        <taxon>Neoptera</taxon>
        <taxon>Endopterygota</taxon>
        <taxon>Lepidoptera</taxon>
        <taxon>Glossata</taxon>
        <taxon>Ditrysia</taxon>
        <taxon>Bombycoidea</taxon>
        <taxon>Sphingidae</taxon>
        <taxon>Sphinginae</taxon>
        <taxon>Sphingini</taxon>
        <taxon>Manduca</taxon>
    </lineage>
</organism>
<accession>A0A921YLV6</accession>
<dbReference type="AlphaFoldDB" id="A0A921YLV6"/>
<reference evidence="1" key="2">
    <citation type="submission" date="2020-12" db="EMBL/GenBank/DDBJ databases">
        <authorList>
            <person name="Kanost M."/>
        </authorList>
    </citation>
    <scope>NUCLEOTIDE SEQUENCE</scope>
</reference>
<reference evidence="1" key="1">
    <citation type="journal article" date="2016" name="Insect Biochem. Mol. Biol.">
        <title>Multifaceted biological insights from a draft genome sequence of the tobacco hornworm moth, Manduca sexta.</title>
        <authorList>
            <person name="Kanost M.R."/>
            <person name="Arrese E.L."/>
            <person name="Cao X."/>
            <person name="Chen Y.R."/>
            <person name="Chellapilla S."/>
            <person name="Goldsmith M.R."/>
            <person name="Grosse-Wilde E."/>
            <person name="Heckel D.G."/>
            <person name="Herndon N."/>
            <person name="Jiang H."/>
            <person name="Papanicolaou A."/>
            <person name="Qu J."/>
            <person name="Soulages J.L."/>
            <person name="Vogel H."/>
            <person name="Walters J."/>
            <person name="Waterhouse R.M."/>
            <person name="Ahn S.J."/>
            <person name="Almeida F.C."/>
            <person name="An C."/>
            <person name="Aqrawi P."/>
            <person name="Bretschneider A."/>
            <person name="Bryant W.B."/>
            <person name="Bucks S."/>
            <person name="Chao H."/>
            <person name="Chevignon G."/>
            <person name="Christen J.M."/>
            <person name="Clarke D.F."/>
            <person name="Dittmer N.T."/>
            <person name="Ferguson L.C.F."/>
            <person name="Garavelou S."/>
            <person name="Gordon K.H.J."/>
            <person name="Gunaratna R.T."/>
            <person name="Han Y."/>
            <person name="Hauser F."/>
            <person name="He Y."/>
            <person name="Heidel-Fischer H."/>
            <person name="Hirsh A."/>
            <person name="Hu Y."/>
            <person name="Jiang H."/>
            <person name="Kalra D."/>
            <person name="Klinner C."/>
            <person name="Konig C."/>
            <person name="Kovar C."/>
            <person name="Kroll A.R."/>
            <person name="Kuwar S.S."/>
            <person name="Lee S.L."/>
            <person name="Lehman R."/>
            <person name="Li K."/>
            <person name="Li Z."/>
            <person name="Liang H."/>
            <person name="Lovelace S."/>
            <person name="Lu Z."/>
            <person name="Mansfield J.H."/>
            <person name="McCulloch K.J."/>
            <person name="Mathew T."/>
            <person name="Morton B."/>
            <person name="Muzny D.M."/>
            <person name="Neunemann D."/>
            <person name="Ongeri F."/>
            <person name="Pauchet Y."/>
            <person name="Pu L.L."/>
            <person name="Pyrousis I."/>
            <person name="Rao X.J."/>
            <person name="Redding A."/>
            <person name="Roesel C."/>
            <person name="Sanchez-Gracia A."/>
            <person name="Schaack S."/>
            <person name="Shukla A."/>
            <person name="Tetreau G."/>
            <person name="Wang Y."/>
            <person name="Xiong G.H."/>
            <person name="Traut W."/>
            <person name="Walsh T.K."/>
            <person name="Worley K.C."/>
            <person name="Wu D."/>
            <person name="Wu W."/>
            <person name="Wu Y.Q."/>
            <person name="Zhang X."/>
            <person name="Zou Z."/>
            <person name="Zucker H."/>
            <person name="Briscoe A.D."/>
            <person name="Burmester T."/>
            <person name="Clem R.J."/>
            <person name="Feyereisen R."/>
            <person name="Grimmelikhuijzen C.J.P."/>
            <person name="Hamodrakas S.J."/>
            <person name="Hansson B.S."/>
            <person name="Huguet E."/>
            <person name="Jermiin L.S."/>
            <person name="Lan Q."/>
            <person name="Lehman H.K."/>
            <person name="Lorenzen M."/>
            <person name="Merzendorfer H."/>
            <person name="Michalopoulos I."/>
            <person name="Morton D.B."/>
            <person name="Muthukrishnan S."/>
            <person name="Oakeshott J.G."/>
            <person name="Palmer W."/>
            <person name="Park Y."/>
            <person name="Passarelli A.L."/>
            <person name="Rozas J."/>
            <person name="Schwartz L.M."/>
            <person name="Smith W."/>
            <person name="Southgate A."/>
            <person name="Vilcinskas A."/>
            <person name="Vogt R."/>
            <person name="Wang P."/>
            <person name="Werren J."/>
            <person name="Yu X.Q."/>
            <person name="Zhou J.J."/>
            <person name="Brown S.J."/>
            <person name="Scherer S.E."/>
            <person name="Richards S."/>
            <person name="Blissard G.W."/>
        </authorList>
    </citation>
    <scope>NUCLEOTIDE SEQUENCE</scope>
</reference>
<sequence length="195" mass="21003">MYNLKKYLRMLQLTDTTNSLGRELKMQLESRGCVVRTLMSGAESGTTSGVGSGQRVDALVVVGAESKAGDLNAMACVVNEDVYKNLKLLETLSPLVRRGGCVAWACAGAGAESGNFSQASAAFDTVLRASLEHIAKVTHCDPVWVGRHDGAERTADRLVDALLNCTTDHNTSVFSIRNVAHKVGEYVCRWLKIVS</sequence>
<protein>
    <submittedName>
        <fullName evidence="1">Uncharacterized protein</fullName>
    </submittedName>
</protein>